<name>A0A8S4RNM3_9NEOP</name>
<dbReference type="OrthoDB" id="47007at2759"/>
<keyword evidence="3" id="KW-1185">Reference proteome</keyword>
<sequence length="117" mass="12453">MKACLSARPGFGQSDGERRPRPPLSLASRRGEEEERPGQPHSQERPVACVEGCTGSGIGAAVETAFSSTGARVAMVGRNESKPITVAARCSNPFVIRADVTKNKDARAVIEVTIEKF</sequence>
<protein>
    <submittedName>
        <fullName evidence="2">Jg18022 protein</fullName>
    </submittedName>
</protein>
<dbReference type="InterPro" id="IPR002347">
    <property type="entry name" value="SDR_fam"/>
</dbReference>
<proteinExistence type="predicted"/>
<dbReference type="Pfam" id="PF00106">
    <property type="entry name" value="adh_short"/>
    <property type="match status" value="1"/>
</dbReference>
<dbReference type="AlphaFoldDB" id="A0A8S4RNM3"/>
<dbReference type="EMBL" id="CAKXAJ010025338">
    <property type="protein sequence ID" value="CAH2238376.1"/>
    <property type="molecule type" value="Genomic_DNA"/>
</dbReference>
<dbReference type="InterPro" id="IPR036291">
    <property type="entry name" value="NAD(P)-bd_dom_sf"/>
</dbReference>
<dbReference type="SUPFAM" id="SSF51735">
    <property type="entry name" value="NAD(P)-binding Rossmann-fold domains"/>
    <property type="match status" value="1"/>
</dbReference>
<dbReference type="Proteomes" id="UP000838756">
    <property type="component" value="Unassembled WGS sequence"/>
</dbReference>
<evidence type="ECO:0000313" key="2">
    <source>
        <dbReference type="EMBL" id="CAH2238376.1"/>
    </source>
</evidence>
<comment type="caution">
    <text evidence="2">The sequence shown here is derived from an EMBL/GenBank/DDBJ whole genome shotgun (WGS) entry which is preliminary data.</text>
</comment>
<gene>
    <name evidence="2" type="primary">jg18022</name>
    <name evidence="2" type="ORF">PAEG_LOCUS15481</name>
</gene>
<accession>A0A8S4RNM3</accession>
<feature type="region of interest" description="Disordered" evidence="1">
    <location>
        <begin position="1"/>
        <end position="46"/>
    </location>
</feature>
<reference evidence="2" key="1">
    <citation type="submission" date="2022-03" db="EMBL/GenBank/DDBJ databases">
        <authorList>
            <person name="Lindestad O."/>
        </authorList>
    </citation>
    <scope>NUCLEOTIDE SEQUENCE</scope>
</reference>
<dbReference type="Gene3D" id="3.40.50.720">
    <property type="entry name" value="NAD(P)-binding Rossmann-like Domain"/>
    <property type="match status" value="1"/>
</dbReference>
<evidence type="ECO:0000256" key="1">
    <source>
        <dbReference type="SAM" id="MobiDB-lite"/>
    </source>
</evidence>
<feature type="compositionally biased region" description="Basic and acidic residues" evidence="1">
    <location>
        <begin position="29"/>
        <end position="44"/>
    </location>
</feature>
<organism evidence="2 3">
    <name type="scientific">Pararge aegeria aegeria</name>
    <dbReference type="NCBI Taxonomy" id="348720"/>
    <lineage>
        <taxon>Eukaryota</taxon>
        <taxon>Metazoa</taxon>
        <taxon>Ecdysozoa</taxon>
        <taxon>Arthropoda</taxon>
        <taxon>Hexapoda</taxon>
        <taxon>Insecta</taxon>
        <taxon>Pterygota</taxon>
        <taxon>Neoptera</taxon>
        <taxon>Endopterygota</taxon>
        <taxon>Lepidoptera</taxon>
        <taxon>Glossata</taxon>
        <taxon>Ditrysia</taxon>
        <taxon>Papilionoidea</taxon>
        <taxon>Nymphalidae</taxon>
        <taxon>Satyrinae</taxon>
        <taxon>Satyrini</taxon>
        <taxon>Parargina</taxon>
        <taxon>Pararge</taxon>
    </lineage>
</organism>
<evidence type="ECO:0000313" key="3">
    <source>
        <dbReference type="Proteomes" id="UP000838756"/>
    </source>
</evidence>